<gene>
    <name evidence="8" type="ORF">B0I36DRAFT_113638</name>
</gene>
<evidence type="ECO:0000313" key="9">
    <source>
        <dbReference type="Proteomes" id="UP000756346"/>
    </source>
</evidence>
<feature type="transmembrane region" description="Helical" evidence="6">
    <location>
        <begin position="541"/>
        <end position="559"/>
    </location>
</feature>
<feature type="transmembrane region" description="Helical" evidence="6">
    <location>
        <begin position="390"/>
        <end position="411"/>
    </location>
</feature>
<dbReference type="Proteomes" id="UP000756346">
    <property type="component" value="Unassembled WGS sequence"/>
</dbReference>
<feature type="region of interest" description="Disordered" evidence="5">
    <location>
        <begin position="1"/>
        <end position="51"/>
    </location>
</feature>
<feature type="transmembrane region" description="Helical" evidence="6">
    <location>
        <begin position="324"/>
        <end position="345"/>
    </location>
</feature>
<sequence>MSATQNESWRDEEGASTTEATPLLRSTATSRPVSSRSSVPDNGQGGLDKDLDVPNQIVSRGRAVAIILSVYLLIFLQASNASGMTMAQSRIAGDLDAYENAMWMTTIYLVSFSSCAPVMGRLSSIFSPRTMVVASAVLIAIGQAIASQAPTLTVFLVGRMITGVGGSAVMVVPFILVLELVSKRRRGIFMGLINAGFTTGISLGAVVYGALIDHPGWRFLFGIQVPLALIAGAGVFLSIPSTFESGGAKGSKDATVVDKLRRIDYAGALLLTSSIVTFLYGLSGTVQWLPLVISAIILICFLAVEKFVARDPLIPLSLLQNRGALLSCFAQLGLMASRWTILFYAPVTALAVRGFAPAASGSMLIPTNLGFGLGGLIVGWLHVKRAGSFYTPSLVSVLLFGATIFSMGYVSDPRVPMGVYILLLFLNGLFTGAALNYTLAHILHLTPPDAHYMSTSLLSTFRGFAGSFGTAIGGGIFIRTLRESLEHGFRHLPHDSPGGGGNSRAELIKKLIGGPALVFHGPEGLLSPEERQVAVHGYVDALRVLFHAAFVLTIGVLVLQAGTGWKAPLDGEAGEEEVREEVFREVVEHDGERDLEV</sequence>
<dbReference type="Gene3D" id="1.20.1720.10">
    <property type="entry name" value="Multidrug resistance protein D"/>
    <property type="match status" value="1"/>
</dbReference>
<comment type="subcellular location">
    <subcellularLocation>
        <location evidence="1">Membrane</location>
        <topology evidence="1">Multi-pass membrane protein</topology>
    </subcellularLocation>
</comment>
<organism evidence="8 9">
    <name type="scientific">Microdochium trichocladiopsis</name>
    <dbReference type="NCBI Taxonomy" id="1682393"/>
    <lineage>
        <taxon>Eukaryota</taxon>
        <taxon>Fungi</taxon>
        <taxon>Dikarya</taxon>
        <taxon>Ascomycota</taxon>
        <taxon>Pezizomycotina</taxon>
        <taxon>Sordariomycetes</taxon>
        <taxon>Xylariomycetidae</taxon>
        <taxon>Xylariales</taxon>
        <taxon>Microdochiaceae</taxon>
        <taxon>Microdochium</taxon>
    </lineage>
</organism>
<feature type="compositionally biased region" description="Polar residues" evidence="5">
    <location>
        <begin position="15"/>
        <end position="29"/>
    </location>
</feature>
<feature type="transmembrane region" description="Helical" evidence="6">
    <location>
        <begin position="101"/>
        <end position="119"/>
    </location>
</feature>
<dbReference type="GO" id="GO:0000329">
    <property type="term" value="C:fungal-type vacuole membrane"/>
    <property type="evidence" value="ECO:0007669"/>
    <property type="project" value="TreeGrafter"/>
</dbReference>
<keyword evidence="4 6" id="KW-0472">Membrane</keyword>
<dbReference type="AlphaFoldDB" id="A0A9P8Y405"/>
<feature type="transmembrane region" description="Helical" evidence="6">
    <location>
        <begin position="365"/>
        <end position="383"/>
    </location>
</feature>
<reference evidence="8" key="1">
    <citation type="journal article" date="2021" name="Nat. Commun.">
        <title>Genetic determinants of endophytism in the Arabidopsis root mycobiome.</title>
        <authorList>
            <person name="Mesny F."/>
            <person name="Miyauchi S."/>
            <person name="Thiergart T."/>
            <person name="Pickel B."/>
            <person name="Atanasova L."/>
            <person name="Karlsson M."/>
            <person name="Huettel B."/>
            <person name="Barry K.W."/>
            <person name="Haridas S."/>
            <person name="Chen C."/>
            <person name="Bauer D."/>
            <person name="Andreopoulos W."/>
            <person name="Pangilinan J."/>
            <person name="LaButti K."/>
            <person name="Riley R."/>
            <person name="Lipzen A."/>
            <person name="Clum A."/>
            <person name="Drula E."/>
            <person name="Henrissat B."/>
            <person name="Kohler A."/>
            <person name="Grigoriev I.V."/>
            <person name="Martin F.M."/>
            <person name="Hacquard S."/>
        </authorList>
    </citation>
    <scope>NUCLEOTIDE SEQUENCE</scope>
    <source>
        <strain evidence="8">MPI-CAGE-CH-0230</strain>
    </source>
</reference>
<evidence type="ECO:0000259" key="7">
    <source>
        <dbReference type="PROSITE" id="PS50850"/>
    </source>
</evidence>
<dbReference type="OrthoDB" id="4160219at2759"/>
<feature type="transmembrane region" description="Helical" evidence="6">
    <location>
        <begin position="161"/>
        <end position="181"/>
    </location>
</feature>
<feature type="transmembrane region" description="Helical" evidence="6">
    <location>
        <begin position="131"/>
        <end position="149"/>
    </location>
</feature>
<evidence type="ECO:0000256" key="5">
    <source>
        <dbReference type="SAM" id="MobiDB-lite"/>
    </source>
</evidence>
<feature type="transmembrane region" description="Helical" evidence="6">
    <location>
        <begin position="417"/>
        <end position="439"/>
    </location>
</feature>
<feature type="transmembrane region" description="Helical" evidence="6">
    <location>
        <begin position="288"/>
        <end position="304"/>
    </location>
</feature>
<dbReference type="EMBL" id="JAGTJQ010000005">
    <property type="protein sequence ID" value="KAH7030757.1"/>
    <property type="molecule type" value="Genomic_DNA"/>
</dbReference>
<feature type="transmembrane region" description="Helical" evidence="6">
    <location>
        <begin position="63"/>
        <end position="81"/>
    </location>
</feature>
<feature type="transmembrane region" description="Helical" evidence="6">
    <location>
        <begin position="263"/>
        <end position="282"/>
    </location>
</feature>
<keyword evidence="2 6" id="KW-0812">Transmembrane</keyword>
<evidence type="ECO:0000256" key="2">
    <source>
        <dbReference type="ARBA" id="ARBA00022692"/>
    </source>
</evidence>
<proteinExistence type="predicted"/>
<keyword evidence="3 6" id="KW-1133">Transmembrane helix</keyword>
<dbReference type="GO" id="GO:0015174">
    <property type="term" value="F:basic amino acid transmembrane transporter activity"/>
    <property type="evidence" value="ECO:0007669"/>
    <property type="project" value="TreeGrafter"/>
</dbReference>
<dbReference type="InterPro" id="IPR036259">
    <property type="entry name" value="MFS_trans_sf"/>
</dbReference>
<evidence type="ECO:0000256" key="3">
    <source>
        <dbReference type="ARBA" id="ARBA00022989"/>
    </source>
</evidence>
<evidence type="ECO:0000256" key="1">
    <source>
        <dbReference type="ARBA" id="ARBA00004141"/>
    </source>
</evidence>
<protein>
    <submittedName>
        <fullName evidence="8">Major facilitator superfamily domain-containing protein</fullName>
    </submittedName>
</protein>
<name>A0A9P8Y405_9PEZI</name>
<feature type="transmembrane region" description="Helical" evidence="6">
    <location>
        <begin position="188"/>
        <end position="211"/>
    </location>
</feature>
<dbReference type="PANTHER" id="PTHR23501:SF6">
    <property type="entry name" value="MULTIDRUG TRANSPORTER, PUTATIVE (AFU_ORTHOLOGUE AFUA_3G14560)-RELATED"/>
    <property type="match status" value="1"/>
</dbReference>
<dbReference type="InterPro" id="IPR011701">
    <property type="entry name" value="MFS"/>
</dbReference>
<dbReference type="SUPFAM" id="SSF103473">
    <property type="entry name" value="MFS general substrate transporter"/>
    <property type="match status" value="1"/>
</dbReference>
<dbReference type="GeneID" id="70177470"/>
<dbReference type="Gene3D" id="1.20.1250.20">
    <property type="entry name" value="MFS general substrate transporter like domains"/>
    <property type="match status" value="1"/>
</dbReference>
<dbReference type="Pfam" id="PF07690">
    <property type="entry name" value="MFS_1"/>
    <property type="match status" value="1"/>
</dbReference>
<dbReference type="PANTHER" id="PTHR23501">
    <property type="entry name" value="MAJOR FACILITATOR SUPERFAMILY"/>
    <property type="match status" value="1"/>
</dbReference>
<evidence type="ECO:0000313" key="8">
    <source>
        <dbReference type="EMBL" id="KAH7030757.1"/>
    </source>
</evidence>
<feature type="transmembrane region" description="Helical" evidence="6">
    <location>
        <begin position="217"/>
        <end position="243"/>
    </location>
</feature>
<dbReference type="InterPro" id="IPR020846">
    <property type="entry name" value="MFS_dom"/>
</dbReference>
<accession>A0A9P8Y405</accession>
<dbReference type="RefSeq" id="XP_046012437.1">
    <property type="nucleotide sequence ID" value="XM_046147924.1"/>
</dbReference>
<dbReference type="PROSITE" id="PS50850">
    <property type="entry name" value="MFS"/>
    <property type="match status" value="1"/>
</dbReference>
<evidence type="ECO:0000256" key="6">
    <source>
        <dbReference type="SAM" id="Phobius"/>
    </source>
</evidence>
<comment type="caution">
    <text evidence="8">The sequence shown here is derived from an EMBL/GenBank/DDBJ whole genome shotgun (WGS) entry which is preliminary data.</text>
</comment>
<evidence type="ECO:0000256" key="4">
    <source>
        <dbReference type="ARBA" id="ARBA00023136"/>
    </source>
</evidence>
<keyword evidence="9" id="KW-1185">Reference proteome</keyword>
<feature type="compositionally biased region" description="Low complexity" evidence="5">
    <location>
        <begin position="30"/>
        <end position="40"/>
    </location>
</feature>
<feature type="domain" description="Major facilitator superfamily (MFS) profile" evidence="7">
    <location>
        <begin position="66"/>
        <end position="531"/>
    </location>
</feature>